<dbReference type="EnsemblBacteria" id="ABA48884">
    <property type="protein sequence ID" value="ABA48884"/>
    <property type="gene ID" value="BURPS1710b_3404"/>
</dbReference>
<dbReference type="Proteomes" id="UP000002700">
    <property type="component" value="Chromosome I"/>
</dbReference>
<dbReference type="KEGG" id="bpm:BURPS1710b_3404"/>
<proteinExistence type="predicted"/>
<evidence type="ECO:0000256" key="1">
    <source>
        <dbReference type="SAM" id="MobiDB-lite"/>
    </source>
</evidence>
<name>Q3JNS9_BURP1</name>
<evidence type="ECO:0000313" key="2">
    <source>
        <dbReference type="EMBL" id="ABA48884.1"/>
    </source>
</evidence>
<gene>
    <name evidence="2" type="ordered locus">BURPS1710b_3404</name>
</gene>
<feature type="region of interest" description="Disordered" evidence="1">
    <location>
        <begin position="296"/>
        <end position="330"/>
    </location>
</feature>
<dbReference type="AlphaFoldDB" id="Q3JNS9"/>
<protein>
    <submittedName>
        <fullName evidence="2">Uncharacterized protein</fullName>
    </submittedName>
</protein>
<reference evidence="2 3" key="1">
    <citation type="submission" date="2005-09" db="EMBL/GenBank/DDBJ databases">
        <authorList>
            <person name="Woods D.E."/>
            <person name="Nierman W.C."/>
        </authorList>
    </citation>
    <scope>NUCLEOTIDE SEQUENCE [LARGE SCALE GENOMIC DNA]</scope>
    <source>
        <strain evidence="2 3">1710b</strain>
    </source>
</reference>
<dbReference type="EMBL" id="CP000124">
    <property type="protein sequence ID" value="ABA48884.1"/>
    <property type="molecule type" value="Genomic_DNA"/>
</dbReference>
<sequence length="917" mass="103498">MRPIMASAGRNGKRECSAPRCARVGVRRALPDEPPAPHAQPLFRERGRDAAERVQRVAAVRVADRHAERVGRIGAGPPGQAQQPGDHLLHLLFRRAAVADHRLLELQRRVLGDGQAARYEPADRGAARLAEEQRRLRIDVDEHFLDRRLIGRMLADQRRDAVVDRAEPRGQIGGGRLDHAARDVRELVAADVDHAEARDAQAGVDAEDSHGETEKLIATDTTRSDRGWIPAMRERGRAHRARRPDAIAARARPACRVERTSRRTAAAGIAAGRHTANVARDPRRPRTWAVPWHVRLARHGERPPHRASPSRGLQKNGGQRPPALAETDASYESVTEVAHARHDHRDVVLVGGGDHLVVAHRAARLDHAGRARRDDDVEAVAEREERVRRDGRAREREARVLCLDARDARRIDAAHLACADAERHPVAAEHDRVRLHVFRDAPCEQEVVHFLRRRVAFRDDAQLARLHVLRIERLHEQAAAHALQIERVMAFAQRDFEQAHVLLGHEHLLGRVRERRRDQHFDELLRDRLGRGLVDFAVERDNAAERGGRIGLERLRVRFARVRAHRDAARIRVLDDHARRRVERLHAFPRGVRIGDVVVRQFLALQLAVVRERAGRRRDVAVERGALVRILAVAQVLHLVEREVQRCRVCAARAVLQIVAEARQVVRDRAVVLRGVREHLGREAEIRLVAERVAVRFHLVEHDRVIGRVDDDRHVAVVLRRRAQHRRAADVDVLDRVGERAVVLRNRLDERIQVHDEQVDRRNPVRFERLHVLGQVAAGEDAAVHLRVQRLHAPIEHFREAGVVGHFGDGQARVGEQFRGAARRQQLDAERGQRFREVDDAGLVGNGNERLLDHDGTTNSQENGDGAAAYSRPCCCSFLRSVLRLMPRYSAASDWLPPACSSTTSSIGFSTHDITIS</sequence>
<dbReference type="HOGENOM" id="CLU_317547_0_0_4"/>
<evidence type="ECO:0000313" key="3">
    <source>
        <dbReference type="Proteomes" id="UP000002700"/>
    </source>
</evidence>
<accession>Q3JNS9</accession>
<organism evidence="2 3">
    <name type="scientific">Burkholderia pseudomallei (strain 1710b)</name>
    <dbReference type="NCBI Taxonomy" id="320372"/>
    <lineage>
        <taxon>Bacteria</taxon>
        <taxon>Pseudomonadati</taxon>
        <taxon>Pseudomonadota</taxon>
        <taxon>Betaproteobacteria</taxon>
        <taxon>Burkholderiales</taxon>
        <taxon>Burkholderiaceae</taxon>
        <taxon>Burkholderia</taxon>
        <taxon>pseudomallei group</taxon>
    </lineage>
</organism>
<feature type="region of interest" description="Disordered" evidence="1">
    <location>
        <begin position="235"/>
        <end position="262"/>
    </location>
</feature>
<feature type="region of interest" description="Disordered" evidence="1">
    <location>
        <begin position="846"/>
        <end position="868"/>
    </location>
</feature>